<dbReference type="GO" id="GO:0005886">
    <property type="term" value="C:plasma membrane"/>
    <property type="evidence" value="ECO:0007669"/>
    <property type="project" value="TreeGrafter"/>
</dbReference>
<dbReference type="AlphaFoldDB" id="A0A142W3D0"/>
<accession>A0A142W3D0</accession>
<protein>
    <recommendedName>
        <fullName evidence="2">AsmA domain-containing protein</fullName>
    </recommendedName>
</protein>
<dbReference type="EMBL" id="CP013342">
    <property type="protein sequence ID" value="AMU96558.1"/>
    <property type="molecule type" value="Genomic_DNA"/>
</dbReference>
<evidence type="ECO:0000313" key="4">
    <source>
        <dbReference type="Proteomes" id="UP000076234"/>
    </source>
</evidence>
<dbReference type="STRING" id="1219058.AOA14_18320"/>
<dbReference type="GO" id="GO:0090313">
    <property type="term" value="P:regulation of protein targeting to membrane"/>
    <property type="evidence" value="ECO:0007669"/>
    <property type="project" value="TreeGrafter"/>
</dbReference>
<sequence>MNRPALPHLSRNARVALVVAAGVVLLAALLLATFPVGMLRGTAEARLSEKFGAPVHIGALERRDVFSFSPEIEARSVRIGQPAWAGRGDMATIGRLRIRLPILKLLTGTITPRSIDIDGLSLALVRDADGRSNWGGPRPGGSDSSPPPAIGTVRINEGRFTLKDAKRRLDIAGTIEAKDAKGLAIAAEGQFNGAAAKLGAAASWAQDAKGRWPFSAELTSDLLRLSASGTMAAPLDTAHMTMRMTAHGTSLKQLDYIIEAGLFGTQAIDLDGAVRRDGTDWFIDRLDGRIGRSTIAATAKILKRGGRTRIDASIDAPRLDFDDLADDAGLAAARAQQARIGPRIFPDTRINLAKMGPTDGVIRITIHQLLVKGGSVFKSLKGQLSLDHRILTLDKAVAQLGRGTMSGRVKVDSRGKIPLLTTELRIDGASFDDFVGQPDMIRGPVRGLVRISGRGDTVRQAFASGNGKIAFVASGGAMNRAAAYVMAQDLGGAIGQKLGDDEAMTPIRCAILAFSAKDGLLTPAPLVIDTTIARARGRGQINLDGERIALAMNGAGSEKPDLKLVDPVKVEGTLSQPTIDFAPPGKKSGGGLFGAVTRSIGAALGLHKDPQRDAPLPKPGTVNCRALAAEALR</sequence>
<dbReference type="Proteomes" id="UP000076234">
    <property type="component" value="Chromosome"/>
</dbReference>
<feature type="domain" description="AsmA" evidence="2">
    <location>
        <begin position="14"/>
        <end position="134"/>
    </location>
</feature>
<dbReference type="PANTHER" id="PTHR30441:SF4">
    <property type="entry name" value="PROTEIN ASMA"/>
    <property type="match status" value="1"/>
</dbReference>
<evidence type="ECO:0000313" key="3">
    <source>
        <dbReference type="EMBL" id="AMU96558.1"/>
    </source>
</evidence>
<reference evidence="3 4" key="2">
    <citation type="journal article" date="2016" name="Genome Announc.">
        <title>Complete Genome Sequence of Sphingopyxis terrae Strain 203-1 (NBRC 111660), a Polyethylene Glycol Degrader.</title>
        <authorList>
            <person name="Ohtsubo Y."/>
            <person name="Nonoyama S."/>
            <person name="Nagata Y."/>
            <person name="Numata M."/>
            <person name="Tsuchikane K."/>
            <person name="Hosoyama A."/>
            <person name="Yamazoe A."/>
            <person name="Tsuda M."/>
            <person name="Fujita N."/>
            <person name="Kawai F."/>
        </authorList>
    </citation>
    <scope>NUCLEOTIDE SEQUENCE [LARGE SCALE GENOMIC DNA]</scope>
    <source>
        <strain evidence="3 4">203-1</strain>
    </source>
</reference>
<feature type="region of interest" description="Disordered" evidence="1">
    <location>
        <begin position="131"/>
        <end position="150"/>
    </location>
</feature>
<proteinExistence type="predicted"/>
<dbReference type="KEGG" id="ster:AOA14_18320"/>
<dbReference type="Pfam" id="PF05170">
    <property type="entry name" value="AsmA"/>
    <property type="match status" value="1"/>
</dbReference>
<organism evidence="3 4">
    <name type="scientific">Sphingopyxis terrae subsp. terrae NBRC 15098</name>
    <dbReference type="NCBI Taxonomy" id="1219058"/>
    <lineage>
        <taxon>Bacteria</taxon>
        <taxon>Pseudomonadati</taxon>
        <taxon>Pseudomonadota</taxon>
        <taxon>Alphaproteobacteria</taxon>
        <taxon>Sphingomonadales</taxon>
        <taxon>Sphingomonadaceae</taxon>
        <taxon>Sphingopyxis</taxon>
    </lineage>
</organism>
<reference evidence="4" key="1">
    <citation type="submission" date="2015-11" db="EMBL/GenBank/DDBJ databases">
        <title>Complete genome sequence of a polyethylene glycol-degrading strain Sphingopyxis terrae strain 203-1 (NBRC 15098).</title>
        <authorList>
            <person name="Yoshiyuki O."/>
            <person name="Shouta N."/>
            <person name="Nagata Y."/>
            <person name="Numata M."/>
            <person name="Tsuchikane K."/>
            <person name="Hosoyama A."/>
            <person name="Yamazoe A."/>
            <person name="Tsuda M."/>
            <person name="Fujita N."/>
            <person name="Kawai F."/>
        </authorList>
    </citation>
    <scope>NUCLEOTIDE SEQUENCE [LARGE SCALE GENOMIC DNA]</scope>
    <source>
        <strain evidence="4">203-1</strain>
    </source>
</reference>
<name>A0A142W3D0_9SPHN</name>
<evidence type="ECO:0000256" key="1">
    <source>
        <dbReference type="SAM" id="MobiDB-lite"/>
    </source>
</evidence>
<gene>
    <name evidence="3" type="ORF">AOA14_18320</name>
</gene>
<evidence type="ECO:0000259" key="2">
    <source>
        <dbReference type="Pfam" id="PF05170"/>
    </source>
</evidence>
<dbReference type="PANTHER" id="PTHR30441">
    <property type="entry name" value="DUF748 DOMAIN-CONTAINING PROTEIN"/>
    <property type="match status" value="1"/>
</dbReference>
<dbReference type="InterPro" id="IPR007844">
    <property type="entry name" value="AsmA"/>
</dbReference>
<dbReference type="RefSeq" id="WP_062902844.1">
    <property type="nucleotide sequence ID" value="NZ_CP013342.1"/>
</dbReference>
<dbReference type="InterPro" id="IPR052894">
    <property type="entry name" value="AsmA-related"/>
</dbReference>